<dbReference type="RefSeq" id="WP_209551151.1">
    <property type="nucleotide sequence ID" value="NZ_QFAY01000009.1"/>
</dbReference>
<dbReference type="EMBL" id="QFAY01000009">
    <property type="protein sequence ID" value="MBP2620799.1"/>
    <property type="molecule type" value="Genomic_DNA"/>
</dbReference>
<keyword evidence="1" id="KW-0812">Transmembrane</keyword>
<proteinExistence type="predicted"/>
<evidence type="ECO:0000256" key="1">
    <source>
        <dbReference type="SAM" id="Phobius"/>
    </source>
</evidence>
<dbReference type="Proteomes" id="UP001519349">
    <property type="component" value="Unassembled WGS sequence"/>
</dbReference>
<reference evidence="2 3" key="1">
    <citation type="submission" date="2018-05" db="EMBL/GenBank/DDBJ databases">
        <title>Draft genome sequence of Streptococcus panodentis CCUG 70867T.</title>
        <authorList>
            <person name="Salva-Serra F."/>
            <person name="Mendez V."/>
            <person name="Jaen-Luchoro D."/>
            <person name="Gonzales-Siles L."/>
            <person name="Karlsson R."/>
            <person name="Engstrom-Jakobsson H."/>
            <person name="Busquets A."/>
            <person name="Gomila M."/>
            <person name="Pineiro-Iglesias B."/>
            <person name="Bennasar-Figueras A."/>
            <person name="Seeger M."/>
            <person name="Moore E."/>
        </authorList>
    </citation>
    <scope>NUCLEOTIDE SEQUENCE [LARGE SCALE GENOMIC DNA]</scope>
    <source>
        <strain evidence="2 3">CCUG 70867</strain>
    </source>
</reference>
<keyword evidence="1" id="KW-0472">Membrane</keyword>
<sequence>MKRIDGKFMAMGIVFLLAGLALSRILMITAGAAFIIYSFFSRGMAPTKENIFRPKSILKKKDKK</sequence>
<feature type="transmembrane region" description="Helical" evidence="1">
    <location>
        <begin position="12"/>
        <end position="40"/>
    </location>
</feature>
<gene>
    <name evidence="2" type="ORF">DHL47_05500</name>
</gene>
<protein>
    <recommendedName>
        <fullName evidence="4">DUF2892 domain-containing protein</fullName>
    </recommendedName>
</protein>
<comment type="caution">
    <text evidence="2">The sequence shown here is derived from an EMBL/GenBank/DDBJ whole genome shotgun (WGS) entry which is preliminary data.</text>
</comment>
<organism evidence="2 3">
    <name type="scientific">Streptococcus panodentis</name>
    <dbReference type="NCBI Taxonomy" id="1581472"/>
    <lineage>
        <taxon>Bacteria</taxon>
        <taxon>Bacillati</taxon>
        <taxon>Bacillota</taxon>
        <taxon>Bacilli</taxon>
        <taxon>Lactobacillales</taxon>
        <taxon>Streptococcaceae</taxon>
        <taxon>Streptococcus</taxon>
    </lineage>
</organism>
<keyword evidence="1" id="KW-1133">Transmembrane helix</keyword>
<name>A0ABS5AW57_9STRE</name>
<evidence type="ECO:0000313" key="2">
    <source>
        <dbReference type="EMBL" id="MBP2620799.1"/>
    </source>
</evidence>
<evidence type="ECO:0008006" key="4">
    <source>
        <dbReference type="Google" id="ProtNLM"/>
    </source>
</evidence>
<keyword evidence="3" id="KW-1185">Reference proteome</keyword>
<accession>A0ABS5AW57</accession>
<evidence type="ECO:0000313" key="3">
    <source>
        <dbReference type="Proteomes" id="UP001519349"/>
    </source>
</evidence>